<proteinExistence type="predicted"/>
<protein>
    <submittedName>
        <fullName evidence="1">Uncharacterized protein</fullName>
    </submittedName>
</protein>
<comment type="caution">
    <text evidence="1">The sequence shown here is derived from an EMBL/GenBank/DDBJ whole genome shotgun (WGS) entry which is preliminary data.</text>
</comment>
<organism evidence="1 2">
    <name type="scientific">Gossypium arboreum</name>
    <name type="common">Tree cotton</name>
    <name type="synonym">Gossypium nanking</name>
    <dbReference type="NCBI Taxonomy" id="29729"/>
    <lineage>
        <taxon>Eukaryota</taxon>
        <taxon>Viridiplantae</taxon>
        <taxon>Streptophyta</taxon>
        <taxon>Embryophyta</taxon>
        <taxon>Tracheophyta</taxon>
        <taxon>Spermatophyta</taxon>
        <taxon>Magnoliopsida</taxon>
        <taxon>eudicotyledons</taxon>
        <taxon>Gunneridae</taxon>
        <taxon>Pentapetalae</taxon>
        <taxon>rosids</taxon>
        <taxon>malvids</taxon>
        <taxon>Malvales</taxon>
        <taxon>Malvaceae</taxon>
        <taxon>Malvoideae</taxon>
        <taxon>Gossypium</taxon>
    </lineage>
</organism>
<evidence type="ECO:0000313" key="1">
    <source>
        <dbReference type="EMBL" id="KHG04760.1"/>
    </source>
</evidence>
<sequence>MYLPFILNYSIQTYLNRIHNSYIHSFLGMPIEPSGIIRIRG</sequence>
<reference evidence="2" key="1">
    <citation type="submission" date="2014-09" db="EMBL/GenBank/DDBJ databases">
        <authorList>
            <person name="Mudge J."/>
            <person name="Ramaraj T."/>
            <person name="Lindquist I.E."/>
            <person name="Bharti A.K."/>
            <person name="Sundararajan A."/>
            <person name="Cameron C.T."/>
            <person name="Woodward J.E."/>
            <person name="May G.D."/>
            <person name="Brubaker C."/>
            <person name="Broadhvest J."/>
            <person name="Wilkins T.A."/>
        </authorList>
    </citation>
    <scope>NUCLEOTIDE SEQUENCE</scope>
    <source>
        <strain evidence="2">cv. AKA8401</strain>
    </source>
</reference>
<gene>
    <name evidence="1" type="ORF">F383_29062</name>
</gene>
<dbReference type="AlphaFoldDB" id="A0A0B0MVI8"/>
<evidence type="ECO:0000313" key="2">
    <source>
        <dbReference type="Proteomes" id="UP000032142"/>
    </source>
</evidence>
<dbReference type="EMBL" id="JRRC01417977">
    <property type="protein sequence ID" value="KHG04760.1"/>
    <property type="molecule type" value="Genomic_DNA"/>
</dbReference>
<accession>A0A0B0MVI8</accession>
<dbReference type="Proteomes" id="UP000032142">
    <property type="component" value="Unassembled WGS sequence"/>
</dbReference>
<name>A0A0B0MVI8_GOSAR</name>
<keyword evidence="2" id="KW-1185">Reference proteome</keyword>